<accession>A0A094JL08</accession>
<gene>
    <name evidence="4" type="ORF">HR45_04805</name>
</gene>
<organism evidence="4 5">
    <name type="scientific">Shewanella mangrovi</name>
    <dbReference type="NCBI Taxonomy" id="1515746"/>
    <lineage>
        <taxon>Bacteria</taxon>
        <taxon>Pseudomonadati</taxon>
        <taxon>Pseudomonadota</taxon>
        <taxon>Gammaproteobacteria</taxon>
        <taxon>Alteromonadales</taxon>
        <taxon>Shewanellaceae</taxon>
        <taxon>Shewanella</taxon>
    </lineage>
</organism>
<dbReference type="GO" id="GO:0003677">
    <property type="term" value="F:DNA binding"/>
    <property type="evidence" value="ECO:0007669"/>
    <property type="project" value="UniProtKB-UniRule"/>
</dbReference>
<name>A0A094JL08_9GAMM</name>
<dbReference type="PROSITE" id="PS50977">
    <property type="entry name" value="HTH_TETR_2"/>
    <property type="match status" value="1"/>
</dbReference>
<reference evidence="4 5" key="1">
    <citation type="submission" date="2014-06" db="EMBL/GenBank/DDBJ databases">
        <title>Shewanella sp. YQH10.</title>
        <authorList>
            <person name="Liu Y."/>
            <person name="Zeng R."/>
        </authorList>
    </citation>
    <scope>NUCLEOTIDE SEQUENCE [LARGE SCALE GENOMIC DNA]</scope>
    <source>
        <strain evidence="4 5">YQH10</strain>
    </source>
</reference>
<dbReference type="Proteomes" id="UP000029264">
    <property type="component" value="Unassembled WGS sequence"/>
</dbReference>
<evidence type="ECO:0000313" key="4">
    <source>
        <dbReference type="EMBL" id="KFZ38739.1"/>
    </source>
</evidence>
<dbReference type="eggNOG" id="COG1309">
    <property type="taxonomic scope" value="Bacteria"/>
</dbReference>
<dbReference type="Pfam" id="PF00440">
    <property type="entry name" value="TetR_N"/>
    <property type="match status" value="1"/>
</dbReference>
<dbReference type="OrthoDB" id="9151800at2"/>
<proteinExistence type="predicted"/>
<evidence type="ECO:0000256" key="1">
    <source>
        <dbReference type="ARBA" id="ARBA00023125"/>
    </source>
</evidence>
<keyword evidence="1 2" id="KW-0238">DNA-binding</keyword>
<dbReference type="AlphaFoldDB" id="A0A094JL08"/>
<dbReference type="Gene3D" id="1.10.357.10">
    <property type="entry name" value="Tetracycline Repressor, domain 2"/>
    <property type="match status" value="1"/>
</dbReference>
<evidence type="ECO:0000259" key="3">
    <source>
        <dbReference type="PROSITE" id="PS50977"/>
    </source>
</evidence>
<evidence type="ECO:0000313" key="5">
    <source>
        <dbReference type="Proteomes" id="UP000029264"/>
    </source>
</evidence>
<keyword evidence="5" id="KW-1185">Reference proteome</keyword>
<dbReference type="EMBL" id="JPEO01000002">
    <property type="protein sequence ID" value="KFZ38739.1"/>
    <property type="molecule type" value="Genomic_DNA"/>
</dbReference>
<dbReference type="InterPro" id="IPR050624">
    <property type="entry name" value="HTH-type_Tx_Regulator"/>
</dbReference>
<dbReference type="PANTHER" id="PTHR43479">
    <property type="entry name" value="ACREF/ENVCD OPERON REPRESSOR-RELATED"/>
    <property type="match status" value="1"/>
</dbReference>
<dbReference type="SUPFAM" id="SSF46689">
    <property type="entry name" value="Homeodomain-like"/>
    <property type="match status" value="1"/>
</dbReference>
<dbReference type="InterPro" id="IPR009057">
    <property type="entry name" value="Homeodomain-like_sf"/>
</dbReference>
<dbReference type="InterPro" id="IPR001647">
    <property type="entry name" value="HTH_TetR"/>
</dbReference>
<dbReference type="STRING" id="1515746.HR45_04805"/>
<feature type="DNA-binding region" description="H-T-H motif" evidence="2">
    <location>
        <begin position="36"/>
        <end position="55"/>
    </location>
</feature>
<sequence length="218" mass="24798">MTTNKLGRPSGESQTRAALIESARACFLNNSYERVSIRELARRANVDAAMIRYYFGSKAGLFETMVRDTMAPVLDILRNTLMNDQHQPIELMHAYYQMMAANPALPRLIYQVMNNQSSNEAFDALSSVFLEILEHSTSWVQKLAEHQQLNTGLDPKLVRLSFISLMVFPLIAPKAVMQHFGFTLSDEMLATLLQHNHQVMQNGLFSRDTLDSTTQERK</sequence>
<feature type="domain" description="HTH tetR-type" evidence="3">
    <location>
        <begin position="13"/>
        <end position="73"/>
    </location>
</feature>
<protein>
    <recommendedName>
        <fullName evidence="3">HTH tetR-type domain-containing protein</fullName>
    </recommendedName>
</protein>
<dbReference type="PANTHER" id="PTHR43479:SF11">
    <property type="entry name" value="ACREF_ENVCD OPERON REPRESSOR-RELATED"/>
    <property type="match status" value="1"/>
</dbReference>
<evidence type="ECO:0000256" key="2">
    <source>
        <dbReference type="PROSITE-ProRule" id="PRU00335"/>
    </source>
</evidence>
<comment type="caution">
    <text evidence="4">The sequence shown here is derived from an EMBL/GenBank/DDBJ whole genome shotgun (WGS) entry which is preliminary data.</text>
</comment>
<dbReference type="RefSeq" id="WP_037440119.1">
    <property type="nucleotide sequence ID" value="NZ_JPEO01000002.1"/>
</dbReference>